<feature type="compositionally biased region" description="Polar residues" evidence="1">
    <location>
        <begin position="731"/>
        <end position="744"/>
    </location>
</feature>
<feature type="compositionally biased region" description="Basic and acidic residues" evidence="1">
    <location>
        <begin position="266"/>
        <end position="275"/>
    </location>
</feature>
<proteinExistence type="predicted"/>
<evidence type="ECO:0000313" key="3">
    <source>
        <dbReference type="Proteomes" id="UP001331515"/>
    </source>
</evidence>
<protein>
    <submittedName>
        <fullName evidence="2">Uncharacterized protein</fullName>
    </submittedName>
</protein>
<accession>A0AAN8BYT4</accession>
<feature type="region of interest" description="Disordered" evidence="1">
    <location>
        <begin position="713"/>
        <end position="792"/>
    </location>
</feature>
<dbReference type="EMBL" id="JAURVH010001535">
    <property type="protein sequence ID" value="KAK5893875.1"/>
    <property type="molecule type" value="Genomic_DNA"/>
</dbReference>
<gene>
    <name evidence="2" type="ORF">CgunFtcFv8_006708</name>
</gene>
<evidence type="ECO:0000313" key="2">
    <source>
        <dbReference type="EMBL" id="KAK5893875.1"/>
    </source>
</evidence>
<dbReference type="Proteomes" id="UP001331515">
    <property type="component" value="Unassembled WGS sequence"/>
</dbReference>
<reference evidence="2 3" key="1">
    <citation type="journal article" date="2023" name="Mol. Biol. Evol.">
        <title>Genomics of Secondarily Temperate Adaptation in the Only Non-Antarctic Icefish.</title>
        <authorList>
            <person name="Rivera-Colon A.G."/>
            <person name="Rayamajhi N."/>
            <person name="Minhas B.F."/>
            <person name="Madrigal G."/>
            <person name="Bilyk K.T."/>
            <person name="Yoon V."/>
            <person name="Hune M."/>
            <person name="Gregory S."/>
            <person name="Cheng C.H.C."/>
            <person name="Catchen J.M."/>
        </authorList>
    </citation>
    <scope>NUCLEOTIDE SEQUENCE [LARGE SCALE GENOMIC DNA]</scope>
    <source>
        <tissue evidence="2">White muscle</tissue>
    </source>
</reference>
<dbReference type="AlphaFoldDB" id="A0AAN8BYT4"/>
<keyword evidence="3" id="KW-1185">Reference proteome</keyword>
<feature type="region of interest" description="Disordered" evidence="1">
    <location>
        <begin position="236"/>
        <end position="275"/>
    </location>
</feature>
<feature type="region of interest" description="Disordered" evidence="1">
    <location>
        <begin position="1"/>
        <end position="62"/>
    </location>
</feature>
<feature type="compositionally biased region" description="Polar residues" evidence="1">
    <location>
        <begin position="782"/>
        <end position="792"/>
    </location>
</feature>
<comment type="caution">
    <text evidence="2">The sequence shown here is derived from an EMBL/GenBank/DDBJ whole genome shotgun (WGS) entry which is preliminary data.</text>
</comment>
<sequence>MPTAKDKAGSASHRYRPASEYDDATLTQKRQYWRTKKREQRARLTERRGKSSHNSQGGTFVHLHAPAAGNSTLSGSFAAFSSPLQSHDDSYKAVNVSPAPQTGKRVGDSSAEAAGRKEKWLSSMELNKVLPQFTASSSIPAKAARCNVATVRGAVSRAVTAHSGTQLNPPSVPPVRVTRTTNGSSANTHLQPCVSMQGAQKEAHVVLRILPKLSPPSGTTGMTTVSSPRVPVSIKTEGQTETPQSALVTTQSAKGVSNSHSAMEPEDQRAARRREQWRIKKREQRAKQAAQVARAREKTQSGEMAMARQTAQKAGLVGGAILQHLPSQSLLRGAVQKQCPTRVKTSFTSAKRETYKLQSWAARLATVNLQTNRIAPQSPHGNSTPQTAITCNVISVRKRGETQRKLPSYVNISNVSKGIARCKTPRQRIIDAQRNFMNQRNIRCKSPFLSSVFGSRNMPQIDPNDTPEQIIAKRREYWRIKKREQRAKLSMEVRGRLMEKDSLMRRVKRYQDILEEIRRSRAMAQSGGSILTSEAIGGFIKEDGTLTTNIPQASLDHTAARRGEGEAAPISTPGAQQEGTTPIGVNQLPPPPRPTQVRVTFPPAGQSLNKPPRLLSIRPRTPLESTTVSQIRLTRPQTSHNTVTGGPTAGSHLGGCVMKMTVSSSAVSLSALSLDPALTEEERMAKKREYWRIKKREQRAARLKQGVLHARATAAVQRRRAQRQAAETTASHGNAPSLPNSSAPLTPHANEIKQESEPVPAVDLNPQPEHAICPKISPPHLPTTTSSASAGA</sequence>
<evidence type="ECO:0000256" key="1">
    <source>
        <dbReference type="SAM" id="MobiDB-lite"/>
    </source>
</evidence>
<name>A0AAN8BYT4_CHAGU</name>
<feature type="compositionally biased region" description="Basic residues" evidence="1">
    <location>
        <begin position="31"/>
        <end position="40"/>
    </location>
</feature>
<feature type="compositionally biased region" description="Polar residues" evidence="1">
    <location>
        <begin position="236"/>
        <end position="261"/>
    </location>
</feature>
<organism evidence="2 3">
    <name type="scientific">Champsocephalus gunnari</name>
    <name type="common">Mackerel icefish</name>
    <dbReference type="NCBI Taxonomy" id="52237"/>
    <lineage>
        <taxon>Eukaryota</taxon>
        <taxon>Metazoa</taxon>
        <taxon>Chordata</taxon>
        <taxon>Craniata</taxon>
        <taxon>Vertebrata</taxon>
        <taxon>Euteleostomi</taxon>
        <taxon>Actinopterygii</taxon>
        <taxon>Neopterygii</taxon>
        <taxon>Teleostei</taxon>
        <taxon>Neoteleostei</taxon>
        <taxon>Acanthomorphata</taxon>
        <taxon>Eupercaria</taxon>
        <taxon>Perciformes</taxon>
        <taxon>Notothenioidei</taxon>
        <taxon>Channichthyidae</taxon>
        <taxon>Champsocephalus</taxon>
    </lineage>
</organism>